<name>A0A8H9M0G3_9ALTE</name>
<gene>
    <name evidence="6" type="ORF">GCM10011274_16060</name>
</gene>
<dbReference type="SUPFAM" id="SSF46785">
    <property type="entry name" value="Winged helix' DNA-binding domain"/>
    <property type="match status" value="1"/>
</dbReference>
<dbReference type="SUPFAM" id="SSF53850">
    <property type="entry name" value="Periplasmic binding protein-like II"/>
    <property type="match status" value="1"/>
</dbReference>
<evidence type="ECO:0000313" key="6">
    <source>
        <dbReference type="EMBL" id="GGZ58907.1"/>
    </source>
</evidence>
<dbReference type="InterPro" id="IPR058163">
    <property type="entry name" value="LysR-type_TF_proteobact-type"/>
</dbReference>
<dbReference type="GO" id="GO:0006351">
    <property type="term" value="P:DNA-templated transcription"/>
    <property type="evidence" value="ECO:0007669"/>
    <property type="project" value="TreeGrafter"/>
</dbReference>
<dbReference type="CDD" id="cd08422">
    <property type="entry name" value="PBP2_CrgA_like"/>
    <property type="match status" value="1"/>
</dbReference>
<dbReference type="GO" id="GO:0003700">
    <property type="term" value="F:DNA-binding transcription factor activity"/>
    <property type="evidence" value="ECO:0007669"/>
    <property type="project" value="InterPro"/>
</dbReference>
<dbReference type="Gene3D" id="3.40.190.290">
    <property type="match status" value="1"/>
</dbReference>
<keyword evidence="3" id="KW-0238">DNA-binding</keyword>
<dbReference type="Pfam" id="PF00126">
    <property type="entry name" value="HTH_1"/>
    <property type="match status" value="1"/>
</dbReference>
<dbReference type="RefSeq" id="WP_007990544.1">
    <property type="nucleotide sequence ID" value="NZ_BMZC01000004.1"/>
</dbReference>
<feature type="domain" description="HTH lysR-type" evidence="5">
    <location>
        <begin position="1"/>
        <end position="60"/>
    </location>
</feature>
<dbReference type="PANTHER" id="PTHR30537:SF30">
    <property type="entry name" value="TRANSCRIPTIONAL REGULATOR-RELATED"/>
    <property type="match status" value="1"/>
</dbReference>
<dbReference type="InterPro" id="IPR000847">
    <property type="entry name" value="LysR_HTH_N"/>
</dbReference>
<dbReference type="InterPro" id="IPR005119">
    <property type="entry name" value="LysR_subst-bd"/>
</dbReference>
<comment type="caution">
    <text evidence="6">The sequence shown here is derived from an EMBL/GenBank/DDBJ whole genome shotgun (WGS) entry which is preliminary data.</text>
</comment>
<evidence type="ECO:0000256" key="2">
    <source>
        <dbReference type="ARBA" id="ARBA00023015"/>
    </source>
</evidence>
<evidence type="ECO:0000256" key="1">
    <source>
        <dbReference type="ARBA" id="ARBA00009437"/>
    </source>
</evidence>
<dbReference type="PROSITE" id="PS50931">
    <property type="entry name" value="HTH_LYSR"/>
    <property type="match status" value="1"/>
</dbReference>
<keyword evidence="4" id="KW-0804">Transcription</keyword>
<dbReference type="GO" id="GO:0043565">
    <property type="term" value="F:sequence-specific DNA binding"/>
    <property type="evidence" value="ECO:0007669"/>
    <property type="project" value="TreeGrafter"/>
</dbReference>
<dbReference type="Pfam" id="PF03466">
    <property type="entry name" value="LysR_substrate"/>
    <property type="match status" value="1"/>
</dbReference>
<evidence type="ECO:0000256" key="4">
    <source>
        <dbReference type="ARBA" id="ARBA00023163"/>
    </source>
</evidence>
<reference evidence="6" key="1">
    <citation type="journal article" date="2014" name="Int. J. Syst. Evol. Microbiol.">
        <title>Complete genome sequence of Corynebacterium casei LMG S-19264T (=DSM 44701T), isolated from a smear-ripened cheese.</title>
        <authorList>
            <consortium name="US DOE Joint Genome Institute (JGI-PGF)"/>
            <person name="Walter F."/>
            <person name="Albersmeier A."/>
            <person name="Kalinowski J."/>
            <person name="Ruckert C."/>
        </authorList>
    </citation>
    <scope>NUCLEOTIDE SEQUENCE</scope>
    <source>
        <strain evidence="6">KCTC 32337</strain>
    </source>
</reference>
<accession>A0A8H9M0G3</accession>
<evidence type="ECO:0000256" key="3">
    <source>
        <dbReference type="ARBA" id="ARBA00023125"/>
    </source>
</evidence>
<organism evidence="6 7">
    <name type="scientific">Paraglaciecola chathamensis</name>
    <dbReference type="NCBI Taxonomy" id="368405"/>
    <lineage>
        <taxon>Bacteria</taxon>
        <taxon>Pseudomonadati</taxon>
        <taxon>Pseudomonadota</taxon>
        <taxon>Gammaproteobacteria</taxon>
        <taxon>Alteromonadales</taxon>
        <taxon>Alteromonadaceae</taxon>
        <taxon>Paraglaciecola</taxon>
    </lineage>
</organism>
<dbReference type="EMBL" id="BMZC01000004">
    <property type="protein sequence ID" value="GGZ58907.1"/>
    <property type="molecule type" value="Genomic_DNA"/>
</dbReference>
<dbReference type="InterPro" id="IPR036390">
    <property type="entry name" value="WH_DNA-bd_sf"/>
</dbReference>
<sequence length="294" mass="33015">MINYLRHMAVFVKVVDEGAFRAAARELGVAPSRVSETVSDLEQYLGVTLFYRTTRKLFLTNEGQRFYAHVVNITKSAELGVNELNSRTQDLIGELKVSLPAFLASSALSSAIAEFAHQYPKVSLHINYTDTKVDILKEGLDMCIRAGWLQDSSMMSRKLGESRRFLVAGKAYVDARPLAKHPSDLADWDWVHFSMRNTTTEFVSKKGDVASVTEKTRIKLNSAGALLHFVEQNLGLTILPEHLVTQGIKSGELVHVLPQWEIKPLGIYALWPDASRRENLTLQLVRFLAERDLS</sequence>
<dbReference type="PANTHER" id="PTHR30537">
    <property type="entry name" value="HTH-TYPE TRANSCRIPTIONAL REGULATOR"/>
    <property type="match status" value="1"/>
</dbReference>
<comment type="similarity">
    <text evidence="1">Belongs to the LysR transcriptional regulatory family.</text>
</comment>
<dbReference type="Proteomes" id="UP000622604">
    <property type="component" value="Unassembled WGS sequence"/>
</dbReference>
<dbReference type="AlphaFoldDB" id="A0A8H9M0G3"/>
<proteinExistence type="inferred from homology"/>
<dbReference type="InterPro" id="IPR036388">
    <property type="entry name" value="WH-like_DNA-bd_sf"/>
</dbReference>
<keyword evidence="2" id="KW-0805">Transcription regulation</keyword>
<reference evidence="6" key="2">
    <citation type="submission" date="2020-09" db="EMBL/GenBank/DDBJ databases">
        <authorList>
            <person name="Sun Q."/>
            <person name="Kim S."/>
        </authorList>
    </citation>
    <scope>NUCLEOTIDE SEQUENCE</scope>
    <source>
        <strain evidence="6">KCTC 32337</strain>
    </source>
</reference>
<dbReference type="Gene3D" id="1.10.10.10">
    <property type="entry name" value="Winged helix-like DNA-binding domain superfamily/Winged helix DNA-binding domain"/>
    <property type="match status" value="1"/>
</dbReference>
<evidence type="ECO:0000259" key="5">
    <source>
        <dbReference type="PROSITE" id="PS50931"/>
    </source>
</evidence>
<protein>
    <submittedName>
        <fullName evidence="6">LysR family transcriptional regulator</fullName>
    </submittedName>
</protein>
<evidence type="ECO:0000313" key="7">
    <source>
        <dbReference type="Proteomes" id="UP000622604"/>
    </source>
</evidence>
<dbReference type="FunFam" id="1.10.10.10:FF:000001">
    <property type="entry name" value="LysR family transcriptional regulator"/>
    <property type="match status" value="1"/>
</dbReference>